<evidence type="ECO:0008006" key="2">
    <source>
        <dbReference type="Google" id="ProtNLM"/>
    </source>
</evidence>
<proteinExistence type="predicted"/>
<sequence>EVFAGFAPVAARFRDGVRPEVPRPVFVIAGDQDRVVDFEDQQEAFELAIDVNSVRDESMECGNGCALYGAATTAPVMVWVHHGAHVYPRGASEGIATFFRRYGR</sequence>
<gene>
    <name evidence="1" type="ORF">METZ01_LOCUS472514</name>
</gene>
<dbReference type="SUPFAM" id="SSF53474">
    <property type="entry name" value="alpha/beta-Hydrolases"/>
    <property type="match status" value="1"/>
</dbReference>
<name>A0A383BIL1_9ZZZZ</name>
<protein>
    <recommendedName>
        <fullName evidence="2">Peptidase S9 prolyl oligopeptidase catalytic domain-containing protein</fullName>
    </recommendedName>
</protein>
<accession>A0A383BIL1</accession>
<feature type="non-terminal residue" evidence="1">
    <location>
        <position position="1"/>
    </location>
</feature>
<dbReference type="InterPro" id="IPR029058">
    <property type="entry name" value="AB_hydrolase_fold"/>
</dbReference>
<dbReference type="EMBL" id="UINC01200669">
    <property type="protein sequence ID" value="SVE19660.1"/>
    <property type="molecule type" value="Genomic_DNA"/>
</dbReference>
<organism evidence="1">
    <name type="scientific">marine metagenome</name>
    <dbReference type="NCBI Taxonomy" id="408172"/>
    <lineage>
        <taxon>unclassified sequences</taxon>
        <taxon>metagenomes</taxon>
        <taxon>ecological metagenomes</taxon>
    </lineage>
</organism>
<dbReference type="AlphaFoldDB" id="A0A383BIL1"/>
<reference evidence="1" key="1">
    <citation type="submission" date="2018-05" db="EMBL/GenBank/DDBJ databases">
        <authorList>
            <person name="Lanie J.A."/>
            <person name="Ng W.-L."/>
            <person name="Kazmierczak K.M."/>
            <person name="Andrzejewski T.M."/>
            <person name="Davidsen T.M."/>
            <person name="Wayne K.J."/>
            <person name="Tettelin H."/>
            <person name="Glass J.I."/>
            <person name="Rusch D."/>
            <person name="Podicherti R."/>
            <person name="Tsui H.-C.T."/>
            <person name="Winkler M.E."/>
        </authorList>
    </citation>
    <scope>NUCLEOTIDE SEQUENCE</scope>
</reference>
<evidence type="ECO:0000313" key="1">
    <source>
        <dbReference type="EMBL" id="SVE19660.1"/>
    </source>
</evidence>